<gene>
    <name evidence="1" type="ORF">GCM10008906_34300</name>
</gene>
<dbReference type="PANTHER" id="PTHR37166:SF1">
    <property type="entry name" value="PROTEIN FLAG"/>
    <property type="match status" value="1"/>
</dbReference>
<dbReference type="RefSeq" id="WP_343763646.1">
    <property type="nucleotide sequence ID" value="NZ_BAAACG010000019.1"/>
</dbReference>
<dbReference type="Gene3D" id="3.30.160.170">
    <property type="entry name" value="FlaG-like"/>
    <property type="match status" value="1"/>
</dbReference>
<dbReference type="InterPro" id="IPR035924">
    <property type="entry name" value="FlaG-like_sf"/>
</dbReference>
<accession>A0ABN1JTR9</accession>
<dbReference type="PANTHER" id="PTHR37166">
    <property type="entry name" value="PROTEIN FLAG"/>
    <property type="match status" value="1"/>
</dbReference>
<keyword evidence="1" id="KW-0966">Cell projection</keyword>
<organism evidence="1 2">
    <name type="scientific">Clostridium oceanicum</name>
    <dbReference type="NCBI Taxonomy" id="1543"/>
    <lineage>
        <taxon>Bacteria</taxon>
        <taxon>Bacillati</taxon>
        <taxon>Bacillota</taxon>
        <taxon>Clostridia</taxon>
        <taxon>Eubacteriales</taxon>
        <taxon>Clostridiaceae</taxon>
        <taxon>Clostridium</taxon>
    </lineage>
</organism>
<dbReference type="Proteomes" id="UP001501510">
    <property type="component" value="Unassembled WGS sequence"/>
</dbReference>
<dbReference type="SUPFAM" id="SSF160214">
    <property type="entry name" value="FlaG-like"/>
    <property type="match status" value="1"/>
</dbReference>
<keyword evidence="1" id="KW-0282">Flagellum</keyword>
<evidence type="ECO:0000313" key="1">
    <source>
        <dbReference type="EMBL" id="GAA0746541.1"/>
    </source>
</evidence>
<evidence type="ECO:0000313" key="2">
    <source>
        <dbReference type="Proteomes" id="UP001501510"/>
    </source>
</evidence>
<keyword evidence="2" id="KW-1185">Reference proteome</keyword>
<proteinExistence type="predicted"/>
<protein>
    <submittedName>
        <fullName evidence="1">Flagellar protein FlaG</fullName>
    </submittedName>
</protein>
<keyword evidence="1" id="KW-0969">Cilium</keyword>
<comment type="caution">
    <text evidence="1">The sequence shown here is derived from an EMBL/GenBank/DDBJ whole genome shotgun (WGS) entry which is preliminary data.</text>
</comment>
<name>A0ABN1JTR9_9CLOT</name>
<dbReference type="EMBL" id="BAAACG010000019">
    <property type="protein sequence ID" value="GAA0746541.1"/>
    <property type="molecule type" value="Genomic_DNA"/>
</dbReference>
<dbReference type="Pfam" id="PF03646">
    <property type="entry name" value="FlaG"/>
    <property type="match status" value="1"/>
</dbReference>
<sequence length="115" mass="13148">MEVNNLCQGRQLNLDISLKDGQNDSLDTNNSYLKGTTKKPVDKKDLKYALDKLDGFLKNESVHVEYEIHDKLKDIMIKIVDDDTQEVIKEIPPRKILDMVAKMCEMVGIIVDKKA</sequence>
<dbReference type="InterPro" id="IPR005186">
    <property type="entry name" value="FlaG"/>
</dbReference>
<reference evidence="1 2" key="1">
    <citation type="journal article" date="2019" name="Int. J. Syst. Evol. Microbiol.">
        <title>The Global Catalogue of Microorganisms (GCM) 10K type strain sequencing project: providing services to taxonomists for standard genome sequencing and annotation.</title>
        <authorList>
            <consortium name="The Broad Institute Genomics Platform"/>
            <consortium name="The Broad Institute Genome Sequencing Center for Infectious Disease"/>
            <person name="Wu L."/>
            <person name="Ma J."/>
        </authorList>
    </citation>
    <scope>NUCLEOTIDE SEQUENCE [LARGE SCALE GENOMIC DNA]</scope>
    <source>
        <strain evidence="1 2">JCM 1407</strain>
    </source>
</reference>